<proteinExistence type="predicted"/>
<dbReference type="EMBL" id="MCAS01000045">
    <property type="protein sequence ID" value="RKF35762.1"/>
    <property type="molecule type" value="Genomic_DNA"/>
</dbReference>
<dbReference type="OrthoDB" id="9107797at2"/>
<dbReference type="Proteomes" id="UP000283709">
    <property type="component" value="Unassembled WGS sequence"/>
</dbReference>
<comment type="caution">
    <text evidence="2">The sequence shown here is derived from an EMBL/GenBank/DDBJ whole genome shotgun (WGS) entry which is preliminary data.</text>
</comment>
<feature type="compositionally biased region" description="Basic and acidic residues" evidence="1">
    <location>
        <begin position="125"/>
        <end position="144"/>
    </location>
</feature>
<evidence type="ECO:0000313" key="3">
    <source>
        <dbReference type="Proteomes" id="UP000283709"/>
    </source>
</evidence>
<feature type="region of interest" description="Disordered" evidence="1">
    <location>
        <begin position="80"/>
        <end position="166"/>
    </location>
</feature>
<name>A0A3R7EP50_9BURK</name>
<protein>
    <submittedName>
        <fullName evidence="2">Uncharacterized protein</fullName>
    </submittedName>
</protein>
<organism evidence="2 3">
    <name type="scientific">Paraburkholderia fungorum</name>
    <dbReference type="NCBI Taxonomy" id="134537"/>
    <lineage>
        <taxon>Bacteria</taxon>
        <taxon>Pseudomonadati</taxon>
        <taxon>Pseudomonadota</taxon>
        <taxon>Betaproteobacteria</taxon>
        <taxon>Burkholderiales</taxon>
        <taxon>Burkholderiaceae</taxon>
        <taxon>Paraburkholderia</taxon>
    </lineage>
</organism>
<gene>
    <name evidence="2" type="ORF">BCY88_08985</name>
</gene>
<reference evidence="2 3" key="1">
    <citation type="submission" date="2016-07" db="EMBL/GenBank/DDBJ databases">
        <title>Genome analysis of Burkholderia fungorum ES3-20.</title>
        <authorList>
            <person name="Xu D."/>
            <person name="Yao R."/>
            <person name="Zheng S."/>
        </authorList>
    </citation>
    <scope>NUCLEOTIDE SEQUENCE [LARGE SCALE GENOMIC DNA]</scope>
    <source>
        <strain evidence="2 3">ES3-20</strain>
    </source>
</reference>
<sequence length="166" mass="17623">MPVARIYTKSQWNAFARTLDALPEKPEAERGLSVRDAMKDMRGHIRTAQTKGYTLEQISEQARQAGIDITAGTIRYALRPAGKGNSAGNTARPAAKTPAQGTVTALSRAHAVAQGGASRANSPRAEGRPEGRTEARPHGGKAEVKPQPMPVQGSLAFAIKPDTDDL</sequence>
<accession>A0A3R7EP50</accession>
<evidence type="ECO:0000256" key="1">
    <source>
        <dbReference type="SAM" id="MobiDB-lite"/>
    </source>
</evidence>
<evidence type="ECO:0000313" key="2">
    <source>
        <dbReference type="EMBL" id="RKF35762.1"/>
    </source>
</evidence>
<dbReference type="RefSeq" id="WP_120348099.1">
    <property type="nucleotide sequence ID" value="NZ_MCAS01000045.1"/>
</dbReference>
<dbReference type="AlphaFoldDB" id="A0A3R7EP50"/>